<dbReference type="RefSeq" id="WP_111952983.1">
    <property type="nucleotide sequence ID" value="NZ_CP036313.1"/>
</dbReference>
<evidence type="ECO:0000313" key="4">
    <source>
        <dbReference type="Proteomes" id="UP000293902"/>
    </source>
</evidence>
<evidence type="ECO:0000313" key="1">
    <source>
        <dbReference type="EMBL" id="QBH13483.1"/>
    </source>
</evidence>
<dbReference type="AlphaFoldDB" id="A0A328FGI3"/>
<dbReference type="OrthoDB" id="9783085at2"/>
<organism evidence="2 3">
    <name type="scientific">Desulfobacter hydrogenophilus</name>
    <dbReference type="NCBI Taxonomy" id="2291"/>
    <lineage>
        <taxon>Bacteria</taxon>
        <taxon>Pseudomonadati</taxon>
        <taxon>Thermodesulfobacteriota</taxon>
        <taxon>Desulfobacteria</taxon>
        <taxon>Desulfobacterales</taxon>
        <taxon>Desulfobacteraceae</taxon>
        <taxon>Desulfobacter</taxon>
    </lineage>
</organism>
<protein>
    <recommendedName>
        <fullName evidence="5">Tetratricopeptide repeat protein</fullName>
    </recommendedName>
</protein>
<dbReference type="Proteomes" id="UP000248798">
    <property type="component" value="Unassembled WGS sequence"/>
</dbReference>
<proteinExistence type="predicted"/>
<dbReference type="EMBL" id="QLNI01000002">
    <property type="protein sequence ID" value="RAM03734.1"/>
    <property type="molecule type" value="Genomic_DNA"/>
</dbReference>
<evidence type="ECO:0000313" key="2">
    <source>
        <dbReference type="EMBL" id="RAM03734.1"/>
    </source>
</evidence>
<reference evidence="2 3" key="1">
    <citation type="submission" date="2018-06" db="EMBL/GenBank/DDBJ databases">
        <title>Complete Genome Sequence of Desulfobacter hydrogenophilus (DSM3380).</title>
        <authorList>
            <person name="Marietou A."/>
            <person name="Schreiber L."/>
            <person name="Marshall I."/>
            <person name="Jorgensen B."/>
        </authorList>
    </citation>
    <scope>NUCLEOTIDE SEQUENCE [LARGE SCALE GENOMIC DNA]</scope>
    <source>
        <strain evidence="2 3">DSM 3380</strain>
    </source>
</reference>
<evidence type="ECO:0008006" key="5">
    <source>
        <dbReference type="Google" id="ProtNLM"/>
    </source>
</evidence>
<keyword evidence="4" id="KW-1185">Reference proteome</keyword>
<dbReference type="SUPFAM" id="SSF54523">
    <property type="entry name" value="Pili subunits"/>
    <property type="match status" value="1"/>
</dbReference>
<name>A0A328FGI3_9BACT</name>
<evidence type="ECO:0000313" key="3">
    <source>
        <dbReference type="Proteomes" id="UP000248798"/>
    </source>
</evidence>
<dbReference type="Proteomes" id="UP000293902">
    <property type="component" value="Chromosome"/>
</dbReference>
<accession>A0A328FGI3</accession>
<gene>
    <name evidence="2" type="ORF">DO021_01370</name>
    <name evidence="1" type="ORF">EYB58_11440</name>
</gene>
<dbReference type="EMBL" id="CP036313">
    <property type="protein sequence ID" value="QBH13483.1"/>
    <property type="molecule type" value="Genomic_DNA"/>
</dbReference>
<sequence>MFLVLLIPILFYLIETLDEKYPVREVETFLYLPSGTFLKGAALGYDEMLADLLWIKAVGYFGGHSRTDRNYTWLAHLLDAVTTLDPLYQYPYEFGGVVLAAEVGDVDKSIALLKKGMKNVSRDDPRYWYFPFFLAYDYMYHKNDYLTAAHYLEQATKFPQSPSYLPQLVARLYANADSPEVAVAFLQEMIKSTKKQALKERLIERLHQVIHRANLKLLNQGLDAFYLKFQYYPTALETLVKSGIIPGIPIDPRGGKYYISMDHKTVTNTIPEADLRVHINEKKQPSADDVPLPMRVPEQN</sequence>
<dbReference type="InterPro" id="IPR045584">
    <property type="entry name" value="Pilin-like"/>
</dbReference>
<reference evidence="1 4" key="2">
    <citation type="submission" date="2019-02" db="EMBL/GenBank/DDBJ databases">
        <title>Complete genome sequence of Desulfobacter hydrogenophilus AcRS1.</title>
        <authorList>
            <person name="Marietou A."/>
            <person name="Lund M.B."/>
            <person name="Marshall I.P.G."/>
            <person name="Schreiber L."/>
            <person name="Jorgensen B."/>
        </authorList>
    </citation>
    <scope>NUCLEOTIDE SEQUENCE [LARGE SCALE GENOMIC DNA]</scope>
    <source>
        <strain evidence="1 4">AcRS1</strain>
    </source>
</reference>